<evidence type="ECO:0000313" key="1">
    <source>
        <dbReference type="EMBL" id="EDL77944.1"/>
    </source>
</evidence>
<dbReference type="Proteomes" id="UP000234681">
    <property type="component" value="Chromosome 11"/>
</dbReference>
<proteinExistence type="predicted"/>
<evidence type="ECO:0000313" key="3">
    <source>
        <dbReference type="RGD" id="61960"/>
    </source>
</evidence>
<gene>
    <name evidence="1 3" type="primary">Txnrd2</name>
    <name evidence="1" type="ORF">rCG_36525</name>
</gene>
<dbReference type="InterPro" id="IPR016156">
    <property type="entry name" value="FAD/NAD-linked_Rdtase_dimer_sf"/>
</dbReference>
<organism evidence="1 2">
    <name type="scientific">Rattus norvegicus</name>
    <name type="common">Rat</name>
    <dbReference type="NCBI Taxonomy" id="10116"/>
    <lineage>
        <taxon>Eukaryota</taxon>
        <taxon>Metazoa</taxon>
        <taxon>Chordata</taxon>
        <taxon>Craniata</taxon>
        <taxon>Vertebrata</taxon>
        <taxon>Euteleostomi</taxon>
        <taxon>Mammalia</taxon>
        <taxon>Eutheria</taxon>
        <taxon>Euarchontoglires</taxon>
        <taxon>Glires</taxon>
        <taxon>Rodentia</taxon>
        <taxon>Myomorpha</taxon>
        <taxon>Muroidea</taxon>
        <taxon>Muridae</taxon>
        <taxon>Murinae</taxon>
        <taxon>Rattus</taxon>
    </lineage>
</organism>
<name>A6JSG4_RAT</name>
<dbReference type="RGD" id="61960">
    <property type="gene designation" value="Txnrd2"/>
</dbReference>
<dbReference type="AlphaFoldDB" id="A6JSG4"/>
<evidence type="ECO:0000313" key="2">
    <source>
        <dbReference type="Proteomes" id="UP000234681"/>
    </source>
</evidence>
<dbReference type="Gene3D" id="3.30.390.30">
    <property type="match status" value="1"/>
</dbReference>
<reference evidence="1 2" key="1">
    <citation type="submission" date="2005-09" db="EMBL/GenBank/DDBJ databases">
        <authorList>
            <person name="Mural R.J."/>
            <person name="Li P.W."/>
            <person name="Adams M.D."/>
            <person name="Amanatides P.G."/>
            <person name="Baden-Tillson H."/>
            <person name="Barnstead M."/>
            <person name="Chin S.H."/>
            <person name="Dew I."/>
            <person name="Evans C.A."/>
            <person name="Ferriera S."/>
            <person name="Flanigan M."/>
            <person name="Fosler C."/>
            <person name="Glodek A."/>
            <person name="Gu Z."/>
            <person name="Holt R.A."/>
            <person name="Jennings D."/>
            <person name="Kraft C.L."/>
            <person name="Lu F."/>
            <person name="Nguyen T."/>
            <person name="Nusskern D.R."/>
            <person name="Pfannkoch C.M."/>
            <person name="Sitter C."/>
            <person name="Sutton G.G."/>
            <person name="Venter J.C."/>
            <person name="Wang Z."/>
            <person name="Woodage T."/>
            <person name="Zheng X.H."/>
            <person name="Zhong F."/>
        </authorList>
    </citation>
    <scope>NUCLEOTIDE SEQUENCE [LARGE SCALE GENOMIC DNA]</scope>
    <source>
        <strain>BN</strain>
        <strain evidence="2">Sprague-Dawley</strain>
    </source>
</reference>
<sequence length="32" mass="3424">MQTVGIHPTCSEEVVKLHISKRSGLDPTVTGC</sequence>
<dbReference type="EMBL" id="CH473999">
    <property type="protein sequence ID" value="EDL77944.1"/>
    <property type="molecule type" value="Genomic_DNA"/>
</dbReference>
<accession>A6JSG4</accession>
<protein>
    <submittedName>
        <fullName evidence="1">Thioredoxin reductase 2, isoform CRA_b</fullName>
    </submittedName>
</protein>